<dbReference type="PANTHER" id="PTHR47566">
    <property type="match status" value="1"/>
</dbReference>
<reference evidence="6 7" key="1">
    <citation type="submission" date="2020-02" db="EMBL/GenBank/DDBJ databases">
        <title>Complete genome sequence of Flavobacteriaceae bacterium.</title>
        <authorList>
            <person name="Kim S.-J."/>
            <person name="Kim Y.-S."/>
            <person name="Kim K.-H."/>
        </authorList>
    </citation>
    <scope>NUCLEOTIDE SEQUENCE [LARGE SCALE GENOMIC DNA]</scope>
    <source>
        <strain evidence="6 7">RR4-40</strain>
    </source>
</reference>
<evidence type="ECO:0000259" key="5">
    <source>
        <dbReference type="Pfam" id="PF18962"/>
    </source>
</evidence>
<feature type="signal peptide" evidence="4">
    <location>
        <begin position="1"/>
        <end position="20"/>
    </location>
</feature>
<keyword evidence="2 4" id="KW-0732">Signal</keyword>
<dbReference type="SUPFAM" id="SSF52058">
    <property type="entry name" value="L domain-like"/>
    <property type="match status" value="1"/>
</dbReference>
<proteinExistence type="predicted"/>
<organism evidence="6 7">
    <name type="scientific">Rasiella rasia</name>
    <dbReference type="NCBI Taxonomy" id="2744027"/>
    <lineage>
        <taxon>Bacteria</taxon>
        <taxon>Pseudomonadati</taxon>
        <taxon>Bacteroidota</taxon>
        <taxon>Flavobacteriia</taxon>
        <taxon>Flavobacteriales</taxon>
        <taxon>Flavobacteriaceae</taxon>
        <taxon>Rasiella</taxon>
    </lineage>
</organism>
<dbReference type="AlphaFoldDB" id="A0A6G6GJG4"/>
<evidence type="ECO:0000313" key="7">
    <source>
        <dbReference type="Proteomes" id="UP000505306"/>
    </source>
</evidence>
<dbReference type="Proteomes" id="UP000505306">
    <property type="component" value="Chromosome"/>
</dbReference>
<dbReference type="InterPro" id="IPR052574">
    <property type="entry name" value="CDIRP"/>
</dbReference>
<evidence type="ECO:0000256" key="1">
    <source>
        <dbReference type="ARBA" id="ARBA00022614"/>
    </source>
</evidence>
<dbReference type="KEGG" id="mgel:G5B37_03410"/>
<evidence type="ECO:0000256" key="4">
    <source>
        <dbReference type="SAM" id="SignalP"/>
    </source>
</evidence>
<dbReference type="RefSeq" id="WP_164678673.1">
    <property type="nucleotide sequence ID" value="NZ_CP049057.1"/>
</dbReference>
<dbReference type="InterPro" id="IPR026444">
    <property type="entry name" value="Secre_tail"/>
</dbReference>
<sequence length="431" mass="48191">MVIKITIITFFLLSSALSFGQIIEFPDSDFKNALVNTNCVDTDGDGIVDDNADTNNDGEIEIDEAQAVISLNLYNRDISSLIGIEYFENIEILSCSQNQLAQLDLSQNILLTNLNLRNNLLTTINISQNTNLEGIEIAHNNLQNIDISQNINLLGLECSSNNLSSLDISQNTNLLGLACSNNSLNELDVTSNLNLKILDAYHNNLSSIDLTNNSALERLWLNDNFLTDLDVSQNPLIWRLHVDNNLLSNIDLFEQTNLITFTCSGNQFVTLDLSQNNMLRTINCSNNNLSNLNIQNGNNENLNVMLAVDNPNLLCIQVDDENSTPPFCSSGFGWCVDNDVEFSESCVLSIDDINNNQMIVLYPNPVKDYLSISTKSALNIIEVNLYNTTGELVYEEKEKFNNINLSKVKKGIYFIVVRTNNSTFFEKIIKQ</sequence>
<dbReference type="InterPro" id="IPR032675">
    <property type="entry name" value="LRR_dom_sf"/>
</dbReference>
<dbReference type="PANTHER" id="PTHR47566:SF1">
    <property type="entry name" value="PROTEIN NUD1"/>
    <property type="match status" value="1"/>
</dbReference>
<gene>
    <name evidence="6" type="ORF">G5B37_03410</name>
</gene>
<dbReference type="Gene3D" id="3.80.10.10">
    <property type="entry name" value="Ribonuclease Inhibitor"/>
    <property type="match status" value="1"/>
</dbReference>
<feature type="domain" description="Secretion system C-terminal sorting" evidence="5">
    <location>
        <begin position="361"/>
        <end position="429"/>
    </location>
</feature>
<evidence type="ECO:0000256" key="2">
    <source>
        <dbReference type="ARBA" id="ARBA00022729"/>
    </source>
</evidence>
<keyword evidence="3" id="KW-0677">Repeat</keyword>
<evidence type="ECO:0000313" key="6">
    <source>
        <dbReference type="EMBL" id="QIE58640.1"/>
    </source>
</evidence>
<keyword evidence="7" id="KW-1185">Reference proteome</keyword>
<dbReference type="GO" id="GO:0035591">
    <property type="term" value="F:signaling adaptor activity"/>
    <property type="evidence" value="ECO:0007669"/>
    <property type="project" value="TreeGrafter"/>
</dbReference>
<dbReference type="Pfam" id="PF18962">
    <property type="entry name" value="Por_Secre_tail"/>
    <property type="match status" value="1"/>
</dbReference>
<name>A0A6G6GJG4_9FLAO</name>
<feature type="chain" id="PRO_5026281239" evidence="4">
    <location>
        <begin position="21"/>
        <end position="431"/>
    </location>
</feature>
<evidence type="ECO:0000256" key="3">
    <source>
        <dbReference type="ARBA" id="ARBA00022737"/>
    </source>
</evidence>
<dbReference type="EMBL" id="CP049057">
    <property type="protein sequence ID" value="QIE58640.1"/>
    <property type="molecule type" value="Genomic_DNA"/>
</dbReference>
<dbReference type="NCBIfam" id="TIGR04183">
    <property type="entry name" value="Por_Secre_tail"/>
    <property type="match status" value="1"/>
</dbReference>
<protein>
    <submittedName>
        <fullName evidence="6">T9SS type A sorting domain-containing protein</fullName>
    </submittedName>
</protein>
<keyword evidence="1" id="KW-0433">Leucine-rich repeat</keyword>
<accession>A0A6G6GJG4</accession>